<dbReference type="Gene3D" id="1.10.10.10">
    <property type="entry name" value="Winged helix-like DNA-binding domain superfamily/Winged helix DNA-binding domain"/>
    <property type="match status" value="1"/>
</dbReference>
<dbReference type="GO" id="GO:0003677">
    <property type="term" value="F:DNA binding"/>
    <property type="evidence" value="ECO:0007669"/>
    <property type="project" value="UniProtKB-KW"/>
</dbReference>
<keyword evidence="1" id="KW-0805">Transcription regulation</keyword>
<keyword evidence="2" id="KW-0238">DNA-binding</keyword>
<proteinExistence type="predicted"/>
<evidence type="ECO:0000256" key="2">
    <source>
        <dbReference type="ARBA" id="ARBA00023125"/>
    </source>
</evidence>
<dbReference type="InterPro" id="IPR036390">
    <property type="entry name" value="WH_DNA-bd_sf"/>
</dbReference>
<dbReference type="AlphaFoldDB" id="A0A2T4SVV7"/>
<dbReference type="CDD" id="cd00090">
    <property type="entry name" value="HTH_ARSR"/>
    <property type="match status" value="1"/>
</dbReference>
<keyword evidence="3" id="KW-0804">Transcription</keyword>
<name>A0A2T4SVV7_STAGA</name>
<dbReference type="PANTHER" id="PTHR33154:SF33">
    <property type="entry name" value="TRANSCRIPTIONAL REPRESSOR SDPR"/>
    <property type="match status" value="1"/>
</dbReference>
<dbReference type="InterPro" id="IPR001845">
    <property type="entry name" value="HTH_ArsR_DNA-bd_dom"/>
</dbReference>
<gene>
    <name evidence="5" type="ORF">BUZ01_07285</name>
</gene>
<dbReference type="PANTHER" id="PTHR33154">
    <property type="entry name" value="TRANSCRIPTIONAL REGULATOR, ARSR FAMILY"/>
    <property type="match status" value="1"/>
</dbReference>
<evidence type="ECO:0000313" key="6">
    <source>
        <dbReference type="Proteomes" id="UP000283576"/>
    </source>
</evidence>
<evidence type="ECO:0000256" key="3">
    <source>
        <dbReference type="ARBA" id="ARBA00023163"/>
    </source>
</evidence>
<dbReference type="PROSITE" id="PS50987">
    <property type="entry name" value="HTH_ARSR_2"/>
    <property type="match status" value="1"/>
</dbReference>
<dbReference type="Proteomes" id="UP000283576">
    <property type="component" value="Unassembled WGS sequence"/>
</dbReference>
<evidence type="ECO:0000313" key="5">
    <source>
        <dbReference type="EMBL" id="RIL42658.1"/>
    </source>
</evidence>
<dbReference type="InterPro" id="IPR011991">
    <property type="entry name" value="ArsR-like_HTH"/>
</dbReference>
<dbReference type="SMART" id="SM00418">
    <property type="entry name" value="HTH_ARSR"/>
    <property type="match status" value="1"/>
</dbReference>
<dbReference type="RefSeq" id="WP_107527487.1">
    <property type="nucleotide sequence ID" value="NZ_JAIBNU010000004.1"/>
</dbReference>
<dbReference type="EMBL" id="QXRZ01000004">
    <property type="protein sequence ID" value="RIL42658.1"/>
    <property type="molecule type" value="Genomic_DNA"/>
</dbReference>
<accession>A0A2T4SVV7</accession>
<evidence type="ECO:0000256" key="1">
    <source>
        <dbReference type="ARBA" id="ARBA00023015"/>
    </source>
</evidence>
<sequence length="106" mass="11936">MDFITIEERADFIHGLSNPIRLQILELIKDCECTVNQIVSATQISQSSVSQHLACLKGCGLVTSRQAGKYVYYKLTTNSVKTLLTLIDTVIIETQDDTKKCQYHIK</sequence>
<evidence type="ECO:0000259" key="4">
    <source>
        <dbReference type="PROSITE" id="PS50987"/>
    </source>
</evidence>
<dbReference type="Pfam" id="PF01022">
    <property type="entry name" value="HTH_5"/>
    <property type="match status" value="1"/>
</dbReference>
<comment type="caution">
    <text evidence="5">The sequence shown here is derived from an EMBL/GenBank/DDBJ whole genome shotgun (WGS) entry which is preliminary data.</text>
</comment>
<dbReference type="InterPro" id="IPR036388">
    <property type="entry name" value="WH-like_DNA-bd_sf"/>
</dbReference>
<dbReference type="GO" id="GO:0003700">
    <property type="term" value="F:DNA-binding transcription factor activity"/>
    <property type="evidence" value="ECO:0007669"/>
    <property type="project" value="InterPro"/>
</dbReference>
<dbReference type="PRINTS" id="PR00778">
    <property type="entry name" value="HTHARSR"/>
</dbReference>
<feature type="domain" description="HTH arsR-type" evidence="4">
    <location>
        <begin position="1"/>
        <end position="95"/>
    </location>
</feature>
<reference evidence="5 6" key="1">
    <citation type="journal article" date="2016" name="Front. Microbiol.">
        <title>Comprehensive Phylogenetic Analysis of Bovine Non-aureus Staphylococci Species Based on Whole-Genome Sequencing.</title>
        <authorList>
            <person name="Naushad S."/>
            <person name="Barkema H.W."/>
            <person name="Luby C."/>
            <person name="Condas L.A."/>
            <person name="Nobrega D.B."/>
            <person name="Carson D.A."/>
            <person name="De Buck J."/>
        </authorList>
    </citation>
    <scope>NUCLEOTIDE SEQUENCE [LARGE SCALE GENOMIC DNA]</scope>
    <source>
        <strain evidence="5 6">SNUC 1388</strain>
    </source>
</reference>
<dbReference type="InterPro" id="IPR051081">
    <property type="entry name" value="HTH_MetalResp_TranReg"/>
</dbReference>
<organism evidence="5 6">
    <name type="scientific">Staphylococcus gallinarum</name>
    <dbReference type="NCBI Taxonomy" id="1293"/>
    <lineage>
        <taxon>Bacteria</taxon>
        <taxon>Bacillati</taxon>
        <taxon>Bacillota</taxon>
        <taxon>Bacilli</taxon>
        <taxon>Bacillales</taxon>
        <taxon>Staphylococcaceae</taxon>
        <taxon>Staphylococcus</taxon>
    </lineage>
</organism>
<dbReference type="NCBIfam" id="NF033788">
    <property type="entry name" value="HTH_metalloreg"/>
    <property type="match status" value="1"/>
</dbReference>
<dbReference type="SUPFAM" id="SSF46785">
    <property type="entry name" value="Winged helix' DNA-binding domain"/>
    <property type="match status" value="1"/>
</dbReference>
<protein>
    <submittedName>
        <fullName evidence="5">ArsR family transcriptional regulator</fullName>
    </submittedName>
</protein>